<dbReference type="AlphaFoldDB" id="A0A7G7GB91"/>
<feature type="transmembrane region" description="Helical" evidence="1">
    <location>
        <begin position="90"/>
        <end position="110"/>
    </location>
</feature>
<keyword evidence="3" id="KW-1185">Reference proteome</keyword>
<keyword evidence="1" id="KW-0812">Transmembrane</keyword>
<organism evidence="2 3">
    <name type="scientific">Adhaeribacter swui</name>
    <dbReference type="NCBI Taxonomy" id="2086471"/>
    <lineage>
        <taxon>Bacteria</taxon>
        <taxon>Pseudomonadati</taxon>
        <taxon>Bacteroidota</taxon>
        <taxon>Cytophagia</taxon>
        <taxon>Cytophagales</taxon>
        <taxon>Hymenobacteraceae</taxon>
        <taxon>Adhaeribacter</taxon>
    </lineage>
</organism>
<gene>
    <name evidence="2" type="ORF">HUW51_17470</name>
</gene>
<name>A0A7G7GB91_9BACT</name>
<protein>
    <submittedName>
        <fullName evidence="2">Uncharacterized protein</fullName>
    </submittedName>
</protein>
<feature type="transmembrane region" description="Helical" evidence="1">
    <location>
        <begin position="116"/>
        <end position="136"/>
    </location>
</feature>
<sequence length="165" mass="18343">MKLFPNKNIVVKLRNDRATTLNELRQNTKLTDTLISDYTDKGFIGKVDDSGFKIISSGIGHGAVCVFTGELQDSLGTIEIKLNNAFKVKFSILMVMPIIGFGITVLRNGIEESFGILIPMIFGILFIRFVFMELTFRIASTNGLKKLTNITGIKPVNINEVQQQV</sequence>
<keyword evidence="1" id="KW-0472">Membrane</keyword>
<dbReference type="RefSeq" id="WP_185270905.1">
    <property type="nucleotide sequence ID" value="NZ_CP055156.1"/>
</dbReference>
<evidence type="ECO:0000313" key="2">
    <source>
        <dbReference type="EMBL" id="QNF34425.1"/>
    </source>
</evidence>
<reference evidence="2 3" key="1">
    <citation type="journal article" date="2018" name="Int. J. Syst. Evol. Microbiol.">
        <title>Adhaeribacter swui sp. nov., isolated from wet mud.</title>
        <authorList>
            <person name="Kim D.U."/>
            <person name="Kim K.W."/>
            <person name="Kang M.S."/>
            <person name="Kim J.Y."/>
            <person name="Jang J.H."/>
            <person name="Kim M.K."/>
        </authorList>
    </citation>
    <scope>NUCLEOTIDE SEQUENCE [LARGE SCALE GENOMIC DNA]</scope>
    <source>
        <strain evidence="2 3">KCTC 52873</strain>
    </source>
</reference>
<dbReference type="Proteomes" id="UP000515237">
    <property type="component" value="Chromosome"/>
</dbReference>
<evidence type="ECO:0000256" key="1">
    <source>
        <dbReference type="SAM" id="Phobius"/>
    </source>
</evidence>
<keyword evidence="1" id="KW-1133">Transmembrane helix</keyword>
<dbReference type="KEGG" id="aswu:HUW51_17470"/>
<dbReference type="EMBL" id="CP055156">
    <property type="protein sequence ID" value="QNF34425.1"/>
    <property type="molecule type" value="Genomic_DNA"/>
</dbReference>
<accession>A0A7G7GB91</accession>
<evidence type="ECO:0000313" key="3">
    <source>
        <dbReference type="Proteomes" id="UP000515237"/>
    </source>
</evidence>
<proteinExistence type="predicted"/>